<evidence type="ECO:0000259" key="4">
    <source>
        <dbReference type="PROSITE" id="PS50031"/>
    </source>
</evidence>
<evidence type="ECO:0000313" key="5">
    <source>
        <dbReference type="EMBL" id="EPE07640.1"/>
    </source>
</evidence>
<dbReference type="GO" id="GO:0005737">
    <property type="term" value="C:cytoplasm"/>
    <property type="evidence" value="ECO:0007669"/>
    <property type="project" value="TreeGrafter"/>
</dbReference>
<feature type="region of interest" description="Disordered" evidence="2">
    <location>
        <begin position="992"/>
        <end position="1019"/>
    </location>
</feature>
<feature type="compositionally biased region" description="Low complexity" evidence="2">
    <location>
        <begin position="484"/>
        <end position="498"/>
    </location>
</feature>
<feature type="domain" description="UBA" evidence="3">
    <location>
        <begin position="1338"/>
        <end position="1378"/>
    </location>
</feature>
<accession>S3D2X3</accession>
<dbReference type="PANTHER" id="PTHR11216">
    <property type="entry name" value="EH DOMAIN"/>
    <property type="match status" value="1"/>
</dbReference>
<proteinExistence type="predicted"/>
<keyword evidence="6" id="KW-1185">Reference proteome</keyword>
<feature type="compositionally biased region" description="Low complexity" evidence="2">
    <location>
        <begin position="1135"/>
        <end position="1149"/>
    </location>
</feature>
<feature type="region of interest" description="Disordered" evidence="2">
    <location>
        <begin position="1276"/>
        <end position="1349"/>
    </location>
</feature>
<evidence type="ECO:0000313" key="6">
    <source>
        <dbReference type="Proteomes" id="UP000016923"/>
    </source>
</evidence>
<evidence type="ECO:0000256" key="1">
    <source>
        <dbReference type="SAM" id="Coils"/>
    </source>
</evidence>
<organism evidence="5 6">
    <name type="scientific">Ophiostoma piceae (strain UAMH 11346)</name>
    <name type="common">Sap stain fungus</name>
    <dbReference type="NCBI Taxonomy" id="1262450"/>
    <lineage>
        <taxon>Eukaryota</taxon>
        <taxon>Fungi</taxon>
        <taxon>Dikarya</taxon>
        <taxon>Ascomycota</taxon>
        <taxon>Pezizomycotina</taxon>
        <taxon>Sordariomycetes</taxon>
        <taxon>Sordariomycetidae</taxon>
        <taxon>Ophiostomatales</taxon>
        <taxon>Ophiostomataceae</taxon>
        <taxon>Ophiostoma</taxon>
    </lineage>
</organism>
<dbReference type="Gene3D" id="1.10.8.10">
    <property type="entry name" value="DNA helicase RuvA subunit, C-terminal domain"/>
    <property type="match status" value="1"/>
</dbReference>
<feature type="domain" description="EH" evidence="4">
    <location>
        <begin position="324"/>
        <end position="414"/>
    </location>
</feature>
<dbReference type="SMART" id="SM00165">
    <property type="entry name" value="UBA"/>
    <property type="match status" value="1"/>
</dbReference>
<dbReference type="CDD" id="cd00052">
    <property type="entry name" value="EH"/>
    <property type="match status" value="3"/>
</dbReference>
<dbReference type="PROSITE" id="PS50031">
    <property type="entry name" value="EH"/>
    <property type="match status" value="3"/>
</dbReference>
<dbReference type="SMART" id="SM00027">
    <property type="entry name" value="EH"/>
    <property type="match status" value="3"/>
</dbReference>
<dbReference type="Gene3D" id="1.10.238.10">
    <property type="entry name" value="EF-hand"/>
    <property type="match status" value="3"/>
</dbReference>
<feature type="compositionally biased region" description="Acidic residues" evidence="2">
    <location>
        <begin position="1215"/>
        <end position="1225"/>
    </location>
</feature>
<feature type="region of interest" description="Disordered" evidence="2">
    <location>
        <begin position="107"/>
        <end position="140"/>
    </location>
</feature>
<feature type="compositionally biased region" description="Low complexity" evidence="2">
    <location>
        <begin position="298"/>
        <end position="313"/>
    </location>
</feature>
<evidence type="ECO:0000256" key="2">
    <source>
        <dbReference type="SAM" id="MobiDB-lite"/>
    </source>
</evidence>
<reference evidence="5 6" key="1">
    <citation type="journal article" date="2013" name="BMC Genomics">
        <title>The genome and transcriptome of the pine saprophyte Ophiostoma piceae, and a comparison with the bark beetle-associated pine pathogen Grosmannia clavigera.</title>
        <authorList>
            <person name="Haridas S."/>
            <person name="Wang Y."/>
            <person name="Lim L."/>
            <person name="Massoumi Alamouti S."/>
            <person name="Jackman S."/>
            <person name="Docking R."/>
            <person name="Robertson G."/>
            <person name="Birol I."/>
            <person name="Bohlmann J."/>
            <person name="Breuil C."/>
        </authorList>
    </citation>
    <scope>NUCLEOTIDE SEQUENCE [LARGE SCALE GENOMIC DNA]</scope>
    <source>
        <strain evidence="5 6">UAMH 11346</strain>
    </source>
</reference>
<feature type="compositionally biased region" description="Low complexity" evidence="2">
    <location>
        <begin position="822"/>
        <end position="832"/>
    </location>
</feature>
<dbReference type="eggNOG" id="KOG0998">
    <property type="taxonomic scope" value="Eukaryota"/>
</dbReference>
<dbReference type="VEuPathDB" id="FungiDB:F503_00362"/>
<feature type="compositionally biased region" description="Low complexity" evidence="2">
    <location>
        <begin position="1188"/>
        <end position="1214"/>
    </location>
</feature>
<dbReference type="OrthoDB" id="524326at2759"/>
<dbReference type="Pfam" id="PF12763">
    <property type="entry name" value="EH"/>
    <property type="match status" value="3"/>
</dbReference>
<dbReference type="OMA" id="AMYLVRQ"/>
<dbReference type="GO" id="GO:0016197">
    <property type="term" value="P:endosomal transport"/>
    <property type="evidence" value="ECO:0007669"/>
    <property type="project" value="TreeGrafter"/>
</dbReference>
<dbReference type="Gene3D" id="1.10.287.1490">
    <property type="match status" value="1"/>
</dbReference>
<feature type="compositionally biased region" description="Low complexity" evidence="2">
    <location>
        <begin position="452"/>
        <end position="470"/>
    </location>
</feature>
<keyword evidence="1" id="KW-0175">Coiled coil</keyword>
<feature type="compositionally biased region" description="Polar residues" evidence="2">
    <location>
        <begin position="1331"/>
        <end position="1348"/>
    </location>
</feature>
<dbReference type="EMBL" id="KE148150">
    <property type="protein sequence ID" value="EPE07640.1"/>
    <property type="molecule type" value="Genomic_DNA"/>
</dbReference>
<feature type="domain" description="EH" evidence="4">
    <location>
        <begin position="149"/>
        <end position="239"/>
    </location>
</feature>
<feature type="compositionally biased region" description="Low complexity" evidence="2">
    <location>
        <begin position="1307"/>
        <end position="1330"/>
    </location>
</feature>
<dbReference type="Pfam" id="PF00627">
    <property type="entry name" value="UBA"/>
    <property type="match status" value="1"/>
</dbReference>
<dbReference type="PANTHER" id="PTHR11216:SF170">
    <property type="entry name" value="DYNAMIN ASSOCIATED PROTEIN 160, ISOFORM D"/>
    <property type="match status" value="1"/>
</dbReference>
<feature type="region of interest" description="Disordered" evidence="2">
    <location>
        <begin position="238"/>
        <end position="316"/>
    </location>
</feature>
<dbReference type="SUPFAM" id="SSF46934">
    <property type="entry name" value="UBA-like"/>
    <property type="match status" value="1"/>
</dbReference>
<protein>
    <submittedName>
        <fullName evidence="5">Uba ts-n domain-containing protein</fullName>
    </submittedName>
</protein>
<feature type="region of interest" description="Disordered" evidence="2">
    <location>
        <begin position="413"/>
        <end position="573"/>
    </location>
</feature>
<dbReference type="PROSITE" id="PS50030">
    <property type="entry name" value="UBA"/>
    <property type="match status" value="1"/>
</dbReference>
<dbReference type="InterPro" id="IPR015940">
    <property type="entry name" value="UBA"/>
</dbReference>
<dbReference type="InterPro" id="IPR011992">
    <property type="entry name" value="EF-hand-dom_pair"/>
</dbReference>
<feature type="coiled-coil region" evidence="1">
    <location>
        <begin position="728"/>
        <end position="762"/>
    </location>
</feature>
<feature type="region of interest" description="Disordered" evidence="2">
    <location>
        <begin position="1101"/>
        <end position="1242"/>
    </location>
</feature>
<dbReference type="HOGENOM" id="CLU_002006_0_0_1"/>
<dbReference type="GO" id="GO:0006897">
    <property type="term" value="P:endocytosis"/>
    <property type="evidence" value="ECO:0007669"/>
    <property type="project" value="TreeGrafter"/>
</dbReference>
<dbReference type="SUPFAM" id="SSF47473">
    <property type="entry name" value="EF-hand"/>
    <property type="match status" value="3"/>
</dbReference>
<feature type="compositionally biased region" description="Low complexity" evidence="2">
    <location>
        <begin position="886"/>
        <end position="900"/>
    </location>
</feature>
<sequence length="1379" mass="141187">MAPGDSGESLNLSPEERHVYGQLFRQADPDNVGIVMGEAAVKFFEKTRLNARLLGEVWQIADRENRGFLTPAGFSVALRLIGHAQANKEPTATLALSQGPIPQFEGVTTTPLNPQPTAALSPQGTGAGAPQLSAQGSGAPRVPPLPLERAAQYARVFQDQAHGDTVLSGEASKRIFEKSGLGVDVLGRIWQLADTEQRGALVQTEFIIAMHLLTSIKAGTLRSLPTILPAGLYDAATRGSSGAAGGSVPPVPGPNSPVSGQRSPLGASFGAGGIAPPPAVARQMTGMRPPPPNFSNSPMARAAAAPAPTHAPAGGPEWLITPAEKARMSTVFQDLDKLKKGVLTGEQAVPFLQRSGLDDNILAQIWDLADVKSEGQLTSDTFAVALYLIQQQRQTGSPLPDKLPLNLIPPSMRTAQQQRPTSPPVAAPIAAPVAAPPPHIKSAMDDLFDLDSGPSSTTPSLPALTATPTGAGAGVPPPSDPFASSTSPVQPSSPTRSPINNTSAFKPFVPSSAFGRTLTTQVTGDSNKSAPGAASQVRAVPTPPQTFGISAPPAPAAAQSDLLGGDDGEASRSLSNDTAELANLSNQIGSLSKHMQETSANRSNLQNELSQTSVQKKNFEQRLAQLRALYEKEARDVRALEDQLKTSKAETTKLQAEVATIEASYYDLQSQHQTITAALHADQQENASLKERLKVVSAEVNQVKPQIEKLKSEARQQKGIVAINRKQLSLGESERDKLKVEAEDLTRQNQDLARQIQNASVVSSAGSAAASPSVASASGKNPFFRRTGSSDIMGVFSNPSPSSTPLPPKSYADKSFDDVFGPSPTAASPAPSASAIPAAVKPQFTGASTASSTFSAVTAPTSEAAAPATSRQATFSPETAAPAAHESALSPFSPSASSEAGTEVPTISGAFPTSADVASPAASVTAPSAAASPAPAAAAVHAAPPATSTKDVADEAAPSSALGAFGLPAAAAAVTAAAAGVAAAVIGTNETASPAANADEEKSVWAQGHGKNDSLADPFSTLDDNKDKAKEDFESAFASFKAARAGESSSGDGFDDAFEVKTPASGTAATSTFAPIKSEDTAGVETDKAFTDFDTEFPPIAELNHEDSDSESDNGGFDDDFAPASPPSNKDHKTAPAAAEASLPAAVEANSHSNAESATPKAASPELAKSAPADTDIFNAPAAPSNMDDIFSAPAAAAPAAAAASTATTSFDNTSFDDLDDFDGLEEAREGSGDEEFANISRSGLDDFQSAFNSSPAGKGIDSGFDFSSLGGASSSVAGVASGSTNKAAGDSSDWFSLGADEQKPVATAAATAPAAPADAADAARPSASRNATQESATTDDPTLQRLTSMGYPRATALSALEKYDYNVERAANFLASQS</sequence>
<name>S3D2X3_OPHP1</name>
<feature type="compositionally biased region" description="Acidic residues" evidence="2">
    <location>
        <begin position="1108"/>
        <end position="1121"/>
    </location>
</feature>
<feature type="region of interest" description="Disordered" evidence="2">
    <location>
        <begin position="863"/>
        <end position="908"/>
    </location>
</feature>
<dbReference type="STRING" id="1262450.S3D2X3"/>
<dbReference type="Proteomes" id="UP000016923">
    <property type="component" value="Unassembled WGS sequence"/>
</dbReference>
<feature type="domain" description="EH" evidence="4">
    <location>
        <begin position="16"/>
        <end position="102"/>
    </location>
</feature>
<gene>
    <name evidence="5" type="ORF">F503_00362</name>
</gene>
<dbReference type="InterPro" id="IPR009060">
    <property type="entry name" value="UBA-like_sf"/>
</dbReference>
<feature type="compositionally biased region" description="Polar residues" evidence="2">
    <location>
        <begin position="517"/>
        <end position="529"/>
    </location>
</feature>
<dbReference type="GO" id="GO:0005886">
    <property type="term" value="C:plasma membrane"/>
    <property type="evidence" value="ECO:0007669"/>
    <property type="project" value="TreeGrafter"/>
</dbReference>
<feature type="compositionally biased region" description="Polar residues" evidence="2">
    <location>
        <begin position="107"/>
        <end position="124"/>
    </location>
</feature>
<feature type="region of interest" description="Disordered" evidence="2">
    <location>
        <begin position="593"/>
        <end position="613"/>
    </location>
</feature>
<evidence type="ECO:0000259" key="3">
    <source>
        <dbReference type="PROSITE" id="PS50030"/>
    </source>
</evidence>
<dbReference type="InterPro" id="IPR000261">
    <property type="entry name" value="EH_dom"/>
</dbReference>
<feature type="compositionally biased region" description="Polar residues" evidence="2">
    <location>
        <begin position="597"/>
        <end position="613"/>
    </location>
</feature>
<feature type="region of interest" description="Disordered" evidence="2">
    <location>
        <begin position="794"/>
        <end position="832"/>
    </location>
</feature>